<reference evidence="2 3" key="1">
    <citation type="journal article" date="2013" name="Syst. Appl. Microbiol.">
        <title>Phylogenetic position and virulence apparatus of the pear flower necrosis pathogen Erwinia piriflorinigrans CFBP 5888T as assessed by comparative genomics.</title>
        <authorList>
            <person name="Smits T.H."/>
            <person name="Rezzonico F."/>
            <person name="Lopez M.M."/>
            <person name="Blom J."/>
            <person name="Goesmann A."/>
            <person name="Frey J.E."/>
            <person name="Duffy B."/>
        </authorList>
    </citation>
    <scope>NUCLEOTIDE SEQUENCE [LARGE SCALE GENOMIC DNA]</scope>
    <source>
        <strain evidence="3">CFBP5888</strain>
    </source>
</reference>
<evidence type="ECO:0000256" key="1">
    <source>
        <dbReference type="SAM" id="MobiDB-lite"/>
    </source>
</evidence>
<comment type="caution">
    <text evidence="2">The sequence shown here is derived from an EMBL/GenBank/DDBJ whole genome shotgun (WGS) entry which is preliminary data.</text>
</comment>
<dbReference type="AlphaFoldDB" id="V5Z7L3"/>
<evidence type="ECO:0000313" key="3">
    <source>
        <dbReference type="Proteomes" id="UP000018217"/>
    </source>
</evidence>
<keyword evidence="3" id="KW-1185">Reference proteome</keyword>
<dbReference type="EMBL" id="CAHS01000014">
    <property type="protein sequence ID" value="CCG87000.1"/>
    <property type="molecule type" value="Genomic_DNA"/>
</dbReference>
<proteinExistence type="predicted"/>
<gene>
    <name evidence="2" type="ORF">EPIR_1635</name>
</gene>
<feature type="region of interest" description="Disordered" evidence="1">
    <location>
        <begin position="1"/>
        <end position="36"/>
    </location>
</feature>
<organism evidence="2 3">
    <name type="scientific">Erwinia piriflorinigrans CFBP 5888</name>
    <dbReference type="NCBI Taxonomy" id="1161919"/>
    <lineage>
        <taxon>Bacteria</taxon>
        <taxon>Pseudomonadati</taxon>
        <taxon>Pseudomonadota</taxon>
        <taxon>Gammaproteobacteria</taxon>
        <taxon>Enterobacterales</taxon>
        <taxon>Erwiniaceae</taxon>
        <taxon>Erwinia</taxon>
    </lineage>
</organism>
<accession>V5Z7L3</accession>
<evidence type="ECO:0000313" key="2">
    <source>
        <dbReference type="EMBL" id="CCG87000.1"/>
    </source>
</evidence>
<feature type="compositionally biased region" description="Polar residues" evidence="1">
    <location>
        <begin position="9"/>
        <end position="21"/>
    </location>
</feature>
<dbReference type="OrthoDB" id="9919419at2"/>
<dbReference type="RefSeq" id="WP_023654798.1">
    <property type="nucleotide sequence ID" value="NZ_CAHS01000014.1"/>
</dbReference>
<sequence>MDKKINVADNPTDSLSSSQNDVEQDKGSEVPNLEGWELTSEQRKFIESLQKNKLDSDSESDC</sequence>
<name>V5Z7L3_9GAMM</name>
<protein>
    <submittedName>
        <fullName evidence="2">Uncharacterized protein</fullName>
    </submittedName>
</protein>
<dbReference type="Proteomes" id="UP000018217">
    <property type="component" value="Unassembled WGS sequence"/>
</dbReference>